<reference evidence="2 3" key="1">
    <citation type="journal article" date="2011" name="Science">
        <title>The Selaginella genome identifies genetic changes associated with the evolution of vascular plants.</title>
        <authorList>
            <person name="Banks J.A."/>
            <person name="Nishiyama T."/>
            <person name="Hasebe M."/>
            <person name="Bowman J.L."/>
            <person name="Gribskov M."/>
            <person name="dePamphilis C."/>
            <person name="Albert V.A."/>
            <person name="Aono N."/>
            <person name="Aoyama T."/>
            <person name="Ambrose B.A."/>
            <person name="Ashton N.W."/>
            <person name="Axtell M.J."/>
            <person name="Barker E."/>
            <person name="Barker M.S."/>
            <person name="Bennetzen J.L."/>
            <person name="Bonawitz N.D."/>
            <person name="Chapple C."/>
            <person name="Cheng C."/>
            <person name="Correa L.G."/>
            <person name="Dacre M."/>
            <person name="DeBarry J."/>
            <person name="Dreyer I."/>
            <person name="Elias M."/>
            <person name="Engstrom E.M."/>
            <person name="Estelle M."/>
            <person name="Feng L."/>
            <person name="Finet C."/>
            <person name="Floyd S.K."/>
            <person name="Frommer W.B."/>
            <person name="Fujita T."/>
            <person name="Gramzow L."/>
            <person name="Gutensohn M."/>
            <person name="Harholt J."/>
            <person name="Hattori M."/>
            <person name="Heyl A."/>
            <person name="Hirai T."/>
            <person name="Hiwatashi Y."/>
            <person name="Ishikawa M."/>
            <person name="Iwata M."/>
            <person name="Karol K.G."/>
            <person name="Koehler B."/>
            <person name="Kolukisaoglu U."/>
            <person name="Kubo M."/>
            <person name="Kurata T."/>
            <person name="Lalonde S."/>
            <person name="Li K."/>
            <person name="Li Y."/>
            <person name="Litt A."/>
            <person name="Lyons E."/>
            <person name="Manning G."/>
            <person name="Maruyama T."/>
            <person name="Michael T.P."/>
            <person name="Mikami K."/>
            <person name="Miyazaki S."/>
            <person name="Morinaga S."/>
            <person name="Murata T."/>
            <person name="Mueller-Roeber B."/>
            <person name="Nelson D.R."/>
            <person name="Obara M."/>
            <person name="Oguri Y."/>
            <person name="Olmstead R.G."/>
            <person name="Onodera N."/>
            <person name="Petersen B.L."/>
            <person name="Pils B."/>
            <person name="Prigge M."/>
            <person name="Rensing S.A."/>
            <person name="Riano-Pachon D.M."/>
            <person name="Roberts A.W."/>
            <person name="Sato Y."/>
            <person name="Scheller H.V."/>
            <person name="Schulz B."/>
            <person name="Schulz C."/>
            <person name="Shakirov E.V."/>
            <person name="Shibagaki N."/>
            <person name="Shinohara N."/>
            <person name="Shippen D.E."/>
            <person name="Soerensen I."/>
            <person name="Sotooka R."/>
            <person name="Sugimoto N."/>
            <person name="Sugita M."/>
            <person name="Sumikawa N."/>
            <person name="Tanurdzic M."/>
            <person name="Theissen G."/>
            <person name="Ulvskov P."/>
            <person name="Wakazuki S."/>
            <person name="Weng J.K."/>
            <person name="Willats W.W."/>
            <person name="Wipf D."/>
            <person name="Wolf P.G."/>
            <person name="Yang L."/>
            <person name="Zimmer A.D."/>
            <person name="Zhu Q."/>
            <person name="Mitros T."/>
            <person name="Hellsten U."/>
            <person name="Loque D."/>
            <person name="Otillar R."/>
            <person name="Salamov A."/>
            <person name="Schmutz J."/>
            <person name="Shapiro H."/>
            <person name="Lindquist E."/>
            <person name="Lucas S."/>
            <person name="Rokhsar D."/>
            <person name="Grigoriev I.V."/>
        </authorList>
    </citation>
    <scope>NUCLEOTIDE SEQUENCE [LARGE SCALE GENOMIC DNA]</scope>
</reference>
<evidence type="ECO:0000313" key="3">
    <source>
        <dbReference type="Proteomes" id="UP000001514"/>
    </source>
</evidence>
<feature type="compositionally biased region" description="Acidic residues" evidence="1">
    <location>
        <begin position="310"/>
        <end position="322"/>
    </location>
</feature>
<keyword evidence="3" id="KW-1185">Reference proteome</keyword>
<accession>D8RWU6</accession>
<dbReference type="Proteomes" id="UP000001514">
    <property type="component" value="Unassembled WGS sequence"/>
</dbReference>
<feature type="region of interest" description="Disordered" evidence="1">
    <location>
        <begin position="286"/>
        <end position="322"/>
    </location>
</feature>
<feature type="region of interest" description="Disordered" evidence="1">
    <location>
        <begin position="422"/>
        <end position="448"/>
    </location>
</feature>
<feature type="compositionally biased region" description="Polar residues" evidence="1">
    <location>
        <begin position="1"/>
        <end position="18"/>
    </location>
</feature>
<dbReference type="Gramene" id="EFJ23152">
    <property type="protein sequence ID" value="EFJ23152"/>
    <property type="gene ID" value="SELMODRAFT_442879"/>
</dbReference>
<dbReference type="EMBL" id="GL377593">
    <property type="protein sequence ID" value="EFJ23152.1"/>
    <property type="molecule type" value="Genomic_DNA"/>
</dbReference>
<organism evidence="3">
    <name type="scientific">Selaginella moellendorffii</name>
    <name type="common">Spikemoss</name>
    <dbReference type="NCBI Taxonomy" id="88036"/>
    <lineage>
        <taxon>Eukaryota</taxon>
        <taxon>Viridiplantae</taxon>
        <taxon>Streptophyta</taxon>
        <taxon>Embryophyta</taxon>
        <taxon>Tracheophyta</taxon>
        <taxon>Lycopodiopsida</taxon>
        <taxon>Selaginellales</taxon>
        <taxon>Selaginellaceae</taxon>
        <taxon>Selaginella</taxon>
    </lineage>
</organism>
<protein>
    <submittedName>
        <fullName evidence="2">Uncharacterized protein</fullName>
    </submittedName>
</protein>
<feature type="region of interest" description="Disordered" evidence="1">
    <location>
        <begin position="1"/>
        <end position="24"/>
    </location>
</feature>
<feature type="compositionally biased region" description="Acidic residues" evidence="1">
    <location>
        <begin position="439"/>
        <end position="448"/>
    </location>
</feature>
<dbReference type="KEGG" id="smo:SELMODRAFT_442879"/>
<feature type="region of interest" description="Disordered" evidence="1">
    <location>
        <begin position="150"/>
        <end position="184"/>
    </location>
</feature>
<feature type="compositionally biased region" description="Polar residues" evidence="1">
    <location>
        <begin position="358"/>
        <end position="371"/>
    </location>
</feature>
<feature type="region of interest" description="Disordered" evidence="1">
    <location>
        <begin position="343"/>
        <end position="399"/>
    </location>
</feature>
<evidence type="ECO:0000256" key="1">
    <source>
        <dbReference type="SAM" id="MobiDB-lite"/>
    </source>
</evidence>
<name>D8RWU6_SELML</name>
<evidence type="ECO:0000313" key="2">
    <source>
        <dbReference type="EMBL" id="EFJ23152.1"/>
    </source>
</evidence>
<proteinExistence type="predicted"/>
<dbReference type="InParanoid" id="D8RWU6"/>
<gene>
    <name evidence="2" type="ORF">SELMODRAFT_442879</name>
</gene>
<sequence>MVASATSSLESCARSNYPNGKDANLVEPFASAPPFWEGIPPPATLVDLNVPLLAPKLDCSSAGGGGGGGGGREDDPLFDFQEFHHRLHDGQDDPFQGYNVSSSHDHGYNGSVSQLLDALAPPRPAESCSGGNVQARMGNLMELLYGRRQEAASQLGPPPAMESSTGDGTKAQDKAGDDDGGFVEPLYSRIRSQEEDEQDLEFGNFWDVEKPAQHSALPGACTADCHDLVSSISNLSKVLLSHYGAREKKAPNSFLRQAGIKDLQSAILDLSKCLVHAHGQQNATVENANQQVEESKNPSEEDPNFGLYSETDEQPAEHDEDGNEQLVTRFKILLELAGKGPKEVEEVVSKSNPEPEEQQQNPSYFDSNQVEQRLALLRSRPQWSDDDGAATMSGEDIQVRDDYVAKRTASLKELSDRLMKNGVQAAAAASPAADKGSDSSEEFGWEHI</sequence>
<dbReference type="HOGENOM" id="CLU_532545_0_0_1"/>
<dbReference type="AlphaFoldDB" id="D8RWU6"/>